<dbReference type="Proteomes" id="UP000663874">
    <property type="component" value="Unassembled WGS sequence"/>
</dbReference>
<gene>
    <name evidence="1" type="ORF">FNK824_LOCUS43412</name>
</gene>
<feature type="non-terminal residue" evidence="1">
    <location>
        <position position="1"/>
    </location>
</feature>
<name>A0A820N3K1_9BILA</name>
<proteinExistence type="predicted"/>
<comment type="caution">
    <text evidence="1">The sequence shown here is derived from an EMBL/GenBank/DDBJ whole genome shotgun (WGS) entry which is preliminary data.</text>
</comment>
<reference evidence="1" key="1">
    <citation type="submission" date="2021-02" db="EMBL/GenBank/DDBJ databases">
        <authorList>
            <person name="Nowell W R."/>
        </authorList>
    </citation>
    <scope>NUCLEOTIDE SEQUENCE</scope>
</reference>
<organism evidence="1 2">
    <name type="scientific">Rotaria sordida</name>
    <dbReference type="NCBI Taxonomy" id="392033"/>
    <lineage>
        <taxon>Eukaryota</taxon>
        <taxon>Metazoa</taxon>
        <taxon>Spiralia</taxon>
        <taxon>Gnathifera</taxon>
        <taxon>Rotifera</taxon>
        <taxon>Eurotatoria</taxon>
        <taxon>Bdelloidea</taxon>
        <taxon>Philodinida</taxon>
        <taxon>Philodinidae</taxon>
        <taxon>Rotaria</taxon>
    </lineage>
</organism>
<dbReference type="AlphaFoldDB" id="A0A820N3K1"/>
<feature type="non-terminal residue" evidence="1">
    <location>
        <position position="49"/>
    </location>
</feature>
<dbReference type="EMBL" id="CAJOBE010060362">
    <property type="protein sequence ID" value="CAF4384419.1"/>
    <property type="molecule type" value="Genomic_DNA"/>
</dbReference>
<dbReference type="SUPFAM" id="SSF51197">
    <property type="entry name" value="Clavaminate synthase-like"/>
    <property type="match status" value="1"/>
</dbReference>
<sequence>FEYLAEIFQIDRDYFTSRHKWDKAPGVALKLLHYPPINQIEQNINAIRA</sequence>
<protein>
    <submittedName>
        <fullName evidence="1">Uncharacterized protein</fullName>
    </submittedName>
</protein>
<evidence type="ECO:0000313" key="2">
    <source>
        <dbReference type="Proteomes" id="UP000663874"/>
    </source>
</evidence>
<evidence type="ECO:0000313" key="1">
    <source>
        <dbReference type="EMBL" id="CAF4384419.1"/>
    </source>
</evidence>
<accession>A0A820N3K1</accession>